<accession>A0A1W0WYK9</accession>
<sequence>MSNLYPDFSIEMDPPPSLGVGPMPDFIFDQAQRIVRSAGGLADARVSLASPATHLNHLLDNEHAFHRQTILKIVNQIGQELPEEFQTEGSFEAFYRGALEHLKKSPRLAVFMQHEIPACSELDLETAVGMAEHRLADWDERIQEAVRFGPAAGGDPMEGEGIERVCCRVMVRYQADDIRERLGRLSQSSPEMTLFLKGATVQLRGRVFDGVSLELRLRGMLPRAATKAKKSKAD</sequence>
<reference evidence="2" key="1">
    <citation type="submission" date="2017-01" db="EMBL/GenBank/DDBJ databases">
        <title>Comparative genomics of anhydrobiosis in the tardigrade Hypsibius dujardini.</title>
        <authorList>
            <person name="Yoshida Y."/>
            <person name="Koutsovoulos G."/>
            <person name="Laetsch D."/>
            <person name="Stevens L."/>
            <person name="Kumar S."/>
            <person name="Horikawa D."/>
            <person name="Ishino K."/>
            <person name="Komine S."/>
            <person name="Tomita M."/>
            <person name="Blaxter M."/>
            <person name="Arakawa K."/>
        </authorList>
    </citation>
    <scope>NUCLEOTIDE SEQUENCE [LARGE SCALE GENOMIC DNA]</scope>
    <source>
        <strain evidence="2">Z151</strain>
    </source>
</reference>
<evidence type="ECO:0000313" key="2">
    <source>
        <dbReference type="Proteomes" id="UP000192578"/>
    </source>
</evidence>
<dbReference type="EMBL" id="MTYJ01000032">
    <property type="protein sequence ID" value="OQV20273.1"/>
    <property type="molecule type" value="Genomic_DNA"/>
</dbReference>
<name>A0A1W0WYK9_HYPEX</name>
<evidence type="ECO:0000313" key="1">
    <source>
        <dbReference type="EMBL" id="OQV20273.1"/>
    </source>
</evidence>
<keyword evidence="2" id="KW-1185">Reference proteome</keyword>
<organism evidence="1 2">
    <name type="scientific">Hypsibius exemplaris</name>
    <name type="common">Freshwater tardigrade</name>
    <dbReference type="NCBI Taxonomy" id="2072580"/>
    <lineage>
        <taxon>Eukaryota</taxon>
        <taxon>Metazoa</taxon>
        <taxon>Ecdysozoa</taxon>
        <taxon>Tardigrada</taxon>
        <taxon>Eutardigrada</taxon>
        <taxon>Parachela</taxon>
        <taxon>Hypsibioidea</taxon>
        <taxon>Hypsibiidae</taxon>
        <taxon>Hypsibius</taxon>
    </lineage>
</organism>
<dbReference type="Proteomes" id="UP000192578">
    <property type="component" value="Unassembled WGS sequence"/>
</dbReference>
<gene>
    <name evidence="1" type="ORF">BV898_05824</name>
</gene>
<proteinExistence type="predicted"/>
<dbReference type="AlphaFoldDB" id="A0A1W0WYK9"/>
<protein>
    <submittedName>
        <fullName evidence="1">Uncharacterized protein</fullName>
    </submittedName>
</protein>
<comment type="caution">
    <text evidence="1">The sequence shown here is derived from an EMBL/GenBank/DDBJ whole genome shotgun (WGS) entry which is preliminary data.</text>
</comment>